<keyword evidence="1" id="KW-1133">Transmembrane helix</keyword>
<gene>
    <name evidence="2" type="ORF">M4486_04560</name>
</gene>
<evidence type="ECO:0000313" key="2">
    <source>
        <dbReference type="EMBL" id="UQN30591.1"/>
    </source>
</evidence>
<feature type="transmembrane region" description="Helical" evidence="1">
    <location>
        <begin position="151"/>
        <end position="170"/>
    </location>
</feature>
<evidence type="ECO:0000256" key="1">
    <source>
        <dbReference type="SAM" id="Phobius"/>
    </source>
</evidence>
<name>A0ABY4N7R0_9MICO</name>
<reference evidence="2" key="1">
    <citation type="submission" date="2022-05" db="EMBL/GenBank/DDBJ databases">
        <title>Genomic analysis of Brachybacterium sp. CBA3104.</title>
        <authorList>
            <person name="Roh S.W."/>
            <person name="Kim Y.B."/>
            <person name="Kim Y."/>
        </authorList>
    </citation>
    <scope>NUCLEOTIDE SEQUENCE</scope>
    <source>
        <strain evidence="2">CBA3104</strain>
    </source>
</reference>
<feature type="transmembrane region" description="Helical" evidence="1">
    <location>
        <begin position="98"/>
        <end position="118"/>
    </location>
</feature>
<keyword evidence="3" id="KW-1185">Reference proteome</keyword>
<dbReference type="RefSeq" id="WP_239201737.1">
    <property type="nucleotide sequence ID" value="NZ_CP097218.1"/>
</dbReference>
<feature type="transmembrane region" description="Helical" evidence="1">
    <location>
        <begin position="40"/>
        <end position="61"/>
    </location>
</feature>
<proteinExistence type="predicted"/>
<evidence type="ECO:0000313" key="3">
    <source>
        <dbReference type="Proteomes" id="UP001055868"/>
    </source>
</evidence>
<dbReference type="Proteomes" id="UP001055868">
    <property type="component" value="Chromosome"/>
</dbReference>
<feature type="transmembrane region" description="Helical" evidence="1">
    <location>
        <begin position="176"/>
        <end position="195"/>
    </location>
</feature>
<sequence>MRDLTYRLLYLLMLAGSVGFAAYALTRTLPLPVVIPLGDAPFFLVFGGALILSTGGSALLGELPDLSGPLGALAAKIRYPAGVLLAGGLPMLTMPDPAAATMIGMLLASAVLAAELWARVRDTSVALQSRWDPHAETLDLKWNLRWTLEHLAPTIMVWLLVALMCAGPAVDIGFYLVVSATGCAVGVAAIRVLAVRRQNLPAAAR</sequence>
<dbReference type="EMBL" id="CP097218">
    <property type="protein sequence ID" value="UQN30591.1"/>
    <property type="molecule type" value="Genomic_DNA"/>
</dbReference>
<accession>A0ABY4N7R0</accession>
<organism evidence="2 3">
    <name type="scientific">Brachybacterium kimchii</name>
    <dbReference type="NCBI Taxonomy" id="2942909"/>
    <lineage>
        <taxon>Bacteria</taxon>
        <taxon>Bacillati</taxon>
        <taxon>Actinomycetota</taxon>
        <taxon>Actinomycetes</taxon>
        <taxon>Micrococcales</taxon>
        <taxon>Dermabacteraceae</taxon>
        <taxon>Brachybacterium</taxon>
    </lineage>
</organism>
<protein>
    <submittedName>
        <fullName evidence="2">Uncharacterized protein</fullName>
    </submittedName>
</protein>
<keyword evidence="1" id="KW-0812">Transmembrane</keyword>
<keyword evidence="1" id="KW-0472">Membrane</keyword>